<dbReference type="Pfam" id="PF00098">
    <property type="entry name" value="zf-CCHC"/>
    <property type="match status" value="1"/>
</dbReference>
<accession>A0A835SEN9</accession>
<feature type="region of interest" description="Disordered" evidence="1">
    <location>
        <begin position="92"/>
        <end position="138"/>
    </location>
</feature>
<dbReference type="AlphaFoldDB" id="A0A835SEN9"/>
<evidence type="ECO:0000313" key="4">
    <source>
        <dbReference type="Proteomes" id="UP000650467"/>
    </source>
</evidence>
<dbReference type="GO" id="GO:0008270">
    <property type="term" value="F:zinc ion binding"/>
    <property type="evidence" value="ECO:0007669"/>
    <property type="project" value="InterPro"/>
</dbReference>
<evidence type="ECO:0000313" key="3">
    <source>
        <dbReference type="EMBL" id="KAG2421998.1"/>
    </source>
</evidence>
<name>A0A835SEN9_CHLIN</name>
<dbReference type="Proteomes" id="UP000650467">
    <property type="component" value="Unassembled WGS sequence"/>
</dbReference>
<organism evidence="3 4">
    <name type="scientific">Chlamydomonas incerta</name>
    <dbReference type="NCBI Taxonomy" id="51695"/>
    <lineage>
        <taxon>Eukaryota</taxon>
        <taxon>Viridiplantae</taxon>
        <taxon>Chlorophyta</taxon>
        <taxon>core chlorophytes</taxon>
        <taxon>Chlorophyceae</taxon>
        <taxon>CS clade</taxon>
        <taxon>Chlamydomonadales</taxon>
        <taxon>Chlamydomonadaceae</taxon>
        <taxon>Chlamydomonas</taxon>
    </lineage>
</organism>
<gene>
    <name evidence="3" type="ORF">HXX76_016337</name>
</gene>
<comment type="caution">
    <text evidence="3">The sequence shown here is derived from an EMBL/GenBank/DDBJ whole genome shotgun (WGS) entry which is preliminary data.</text>
</comment>
<feature type="compositionally biased region" description="Acidic residues" evidence="1">
    <location>
        <begin position="1"/>
        <end position="20"/>
    </location>
</feature>
<proteinExistence type="predicted"/>
<feature type="compositionally biased region" description="Low complexity" evidence="1">
    <location>
        <begin position="118"/>
        <end position="138"/>
    </location>
</feature>
<dbReference type="GO" id="GO:0003676">
    <property type="term" value="F:nucleic acid binding"/>
    <property type="evidence" value="ECO:0007669"/>
    <property type="project" value="InterPro"/>
</dbReference>
<dbReference type="EMBL" id="JAEHOC010000363">
    <property type="protein sequence ID" value="KAG2421998.1"/>
    <property type="molecule type" value="Genomic_DNA"/>
</dbReference>
<evidence type="ECO:0000256" key="1">
    <source>
        <dbReference type="SAM" id="MobiDB-lite"/>
    </source>
</evidence>
<feature type="domain" description="CCHC-type" evidence="2">
    <location>
        <begin position="156"/>
        <end position="167"/>
    </location>
</feature>
<dbReference type="InterPro" id="IPR001878">
    <property type="entry name" value="Znf_CCHC"/>
</dbReference>
<evidence type="ECO:0000259" key="2">
    <source>
        <dbReference type="Pfam" id="PF00098"/>
    </source>
</evidence>
<sequence>MTEHDNDEELDFGDEEELAEEPSNGVNAARFAAEERAAAAAAGPSSSAGPCSVLPASTTWAGLKRNRDFTEIVCPYCSNSLGRMLTPVDVSTTAGGGAADGDEDEEMPQTRRQRRASGPVAAAADGGLPPLPAPTSTATHFGVTEATLHSRREAGVCYACGQPGHMAGAHREFQFGGARYRAGGGRGARGGRGGHGGGGRAAEGGGGHAAAGAGRSGGGTARGGRGGPRGGRGGRAGGRG</sequence>
<feature type="region of interest" description="Disordered" evidence="1">
    <location>
        <begin position="1"/>
        <end position="29"/>
    </location>
</feature>
<feature type="region of interest" description="Disordered" evidence="1">
    <location>
        <begin position="184"/>
        <end position="240"/>
    </location>
</feature>
<protein>
    <recommendedName>
        <fullName evidence="2">CCHC-type domain-containing protein</fullName>
    </recommendedName>
</protein>
<keyword evidence="4" id="KW-1185">Reference proteome</keyword>
<reference evidence="3" key="1">
    <citation type="journal article" date="2020" name="bioRxiv">
        <title>Comparative genomics of Chlamydomonas.</title>
        <authorList>
            <person name="Craig R.J."/>
            <person name="Hasan A.R."/>
            <person name="Ness R.W."/>
            <person name="Keightley P.D."/>
        </authorList>
    </citation>
    <scope>NUCLEOTIDE SEQUENCE</scope>
    <source>
        <strain evidence="3">SAG 7.73</strain>
    </source>
</reference>